<proteinExistence type="predicted"/>
<reference evidence="1 2" key="1">
    <citation type="submission" date="2021-06" db="EMBL/GenBank/DDBJ databases">
        <title>Caerostris extrusa draft genome.</title>
        <authorList>
            <person name="Kono N."/>
            <person name="Arakawa K."/>
        </authorList>
    </citation>
    <scope>NUCLEOTIDE SEQUENCE [LARGE SCALE GENOMIC DNA]</scope>
</reference>
<sequence>MPPYLLMIANLTVPMGMYWEKKNGEEINPKTLKQWSPKWGTHTLRGMVLKKDTWGTPKRYHNWKYLHNGWMGLEIEIQKTQQMQS</sequence>
<comment type="caution">
    <text evidence="1">The sequence shown here is derived from an EMBL/GenBank/DDBJ whole genome shotgun (WGS) entry which is preliminary data.</text>
</comment>
<evidence type="ECO:0000313" key="1">
    <source>
        <dbReference type="EMBL" id="GIY82024.1"/>
    </source>
</evidence>
<dbReference type="AlphaFoldDB" id="A0AAV4WJQ8"/>
<keyword evidence="2" id="KW-1185">Reference proteome</keyword>
<gene>
    <name evidence="1" type="ORF">CEXT_55741</name>
</gene>
<dbReference type="EMBL" id="BPLR01016198">
    <property type="protein sequence ID" value="GIY82024.1"/>
    <property type="molecule type" value="Genomic_DNA"/>
</dbReference>
<evidence type="ECO:0000313" key="2">
    <source>
        <dbReference type="Proteomes" id="UP001054945"/>
    </source>
</evidence>
<organism evidence="1 2">
    <name type="scientific">Caerostris extrusa</name>
    <name type="common">Bark spider</name>
    <name type="synonym">Caerostris bankana</name>
    <dbReference type="NCBI Taxonomy" id="172846"/>
    <lineage>
        <taxon>Eukaryota</taxon>
        <taxon>Metazoa</taxon>
        <taxon>Ecdysozoa</taxon>
        <taxon>Arthropoda</taxon>
        <taxon>Chelicerata</taxon>
        <taxon>Arachnida</taxon>
        <taxon>Araneae</taxon>
        <taxon>Araneomorphae</taxon>
        <taxon>Entelegynae</taxon>
        <taxon>Araneoidea</taxon>
        <taxon>Araneidae</taxon>
        <taxon>Caerostris</taxon>
    </lineage>
</organism>
<protein>
    <submittedName>
        <fullName evidence="1">Uncharacterized protein</fullName>
    </submittedName>
</protein>
<dbReference type="Proteomes" id="UP001054945">
    <property type="component" value="Unassembled WGS sequence"/>
</dbReference>
<accession>A0AAV4WJQ8</accession>
<name>A0AAV4WJQ8_CAEEX</name>